<dbReference type="PANTHER" id="PTHR10791:SF134">
    <property type="entry name" value="BIDIRECTIONAL SUGAR TRANSPORTER SWEET9"/>
    <property type="match status" value="1"/>
</dbReference>
<feature type="transmembrane region" description="Helical" evidence="1">
    <location>
        <begin position="144"/>
        <end position="160"/>
    </location>
</feature>
<reference evidence="2" key="1">
    <citation type="submission" date="2014-07" db="EMBL/GenBank/DDBJ databases">
        <title>Identification of a novel salt tolerance gene in wild soybean by whole-genome sequencing.</title>
        <authorList>
            <person name="Lam H.-M."/>
            <person name="Qi X."/>
            <person name="Li M.-W."/>
            <person name="Liu X."/>
            <person name="Xie M."/>
            <person name="Ni M."/>
            <person name="Xu X."/>
        </authorList>
    </citation>
    <scope>NUCLEOTIDE SEQUENCE [LARGE SCALE GENOMIC DNA]</scope>
    <source>
        <tissue evidence="2">Root</tissue>
    </source>
</reference>
<sequence length="213" mass="22755">MSLGFGGIRVVLGGGSDAEPIGYYKTPNGAYQLIFHATFALSALCDYGGNPRGQLTNTMSAHVGLELTEHASLIPSHSEEPLGNGISTLVMILIADIGGLALTMLIIITFAVKAINRVHAVGWICAISSIAVFAAPLSKMIPNVLGFLFGISQMILYMIYKNAKKNGETNCTEPARKGGHSELQTAQLQWQQIRFPISGGNERESTQSSLMLC</sequence>
<dbReference type="EMBL" id="KN654844">
    <property type="protein sequence ID" value="KHN24918.1"/>
    <property type="molecule type" value="Genomic_DNA"/>
</dbReference>
<name>A0A0B2QYM8_GLYSO</name>
<dbReference type="Proteomes" id="UP000289340">
    <property type="component" value="Chromosome 8"/>
</dbReference>
<dbReference type="AlphaFoldDB" id="A0A0B2QYM8"/>
<dbReference type="GO" id="GO:0016020">
    <property type="term" value="C:membrane"/>
    <property type="evidence" value="ECO:0007669"/>
    <property type="project" value="TreeGrafter"/>
</dbReference>
<evidence type="ECO:0000313" key="4">
    <source>
        <dbReference type="Proteomes" id="UP000289340"/>
    </source>
</evidence>
<feature type="transmembrane region" description="Helical" evidence="1">
    <location>
        <begin position="120"/>
        <end position="138"/>
    </location>
</feature>
<evidence type="ECO:0000313" key="3">
    <source>
        <dbReference type="EMBL" id="RZC00536.1"/>
    </source>
</evidence>
<keyword evidence="2" id="KW-0762">Sugar transport</keyword>
<feature type="transmembrane region" description="Helical" evidence="1">
    <location>
        <begin position="86"/>
        <end position="108"/>
    </location>
</feature>
<dbReference type="PANTHER" id="PTHR10791">
    <property type="entry name" value="RAG1-ACTIVATING PROTEIN 1"/>
    <property type="match status" value="1"/>
</dbReference>
<reference evidence="3 4" key="2">
    <citation type="submission" date="2018-09" db="EMBL/GenBank/DDBJ databases">
        <title>A high-quality reference genome of wild soybean provides a powerful tool to mine soybean genomes.</title>
        <authorList>
            <person name="Xie M."/>
            <person name="Chung C.Y.L."/>
            <person name="Li M.-W."/>
            <person name="Wong F.-L."/>
            <person name="Chan T.-F."/>
            <person name="Lam H.-M."/>
        </authorList>
    </citation>
    <scope>NUCLEOTIDE SEQUENCE [LARGE SCALE GENOMIC DNA]</scope>
    <source>
        <strain evidence="4">cv. W05</strain>
        <tissue evidence="3">Hypocotyl of etiolated seedlings</tissue>
    </source>
</reference>
<keyword evidence="2" id="KW-0813">Transport</keyword>
<gene>
    <name evidence="3" type="ORF">D0Y65_022734</name>
    <name evidence="2" type="ORF">glysoja_027032</name>
</gene>
<dbReference type="GO" id="GO:0051119">
    <property type="term" value="F:sugar transmembrane transporter activity"/>
    <property type="evidence" value="ECO:0007669"/>
    <property type="project" value="InterPro"/>
</dbReference>
<evidence type="ECO:0000313" key="2">
    <source>
        <dbReference type="EMBL" id="KHN24918.1"/>
    </source>
</evidence>
<dbReference type="EMBL" id="QZWG01000008">
    <property type="protein sequence ID" value="RZC00536.1"/>
    <property type="molecule type" value="Genomic_DNA"/>
</dbReference>
<proteinExistence type="predicted"/>
<keyword evidence="1" id="KW-0472">Membrane</keyword>
<accession>A0A0B2QYM8</accession>
<evidence type="ECO:0000256" key="1">
    <source>
        <dbReference type="SAM" id="Phobius"/>
    </source>
</evidence>
<keyword evidence="4" id="KW-1185">Reference proteome</keyword>
<keyword evidence="1" id="KW-0812">Transmembrane</keyword>
<dbReference type="InterPro" id="IPR047664">
    <property type="entry name" value="SWEET"/>
</dbReference>
<protein>
    <submittedName>
        <fullName evidence="2">Bidirectional sugar transporter SWEET9</fullName>
    </submittedName>
</protein>
<organism evidence="2">
    <name type="scientific">Glycine soja</name>
    <name type="common">Wild soybean</name>
    <dbReference type="NCBI Taxonomy" id="3848"/>
    <lineage>
        <taxon>Eukaryota</taxon>
        <taxon>Viridiplantae</taxon>
        <taxon>Streptophyta</taxon>
        <taxon>Embryophyta</taxon>
        <taxon>Tracheophyta</taxon>
        <taxon>Spermatophyta</taxon>
        <taxon>Magnoliopsida</taxon>
        <taxon>eudicotyledons</taxon>
        <taxon>Gunneridae</taxon>
        <taxon>Pentapetalae</taxon>
        <taxon>rosids</taxon>
        <taxon>fabids</taxon>
        <taxon>Fabales</taxon>
        <taxon>Fabaceae</taxon>
        <taxon>Papilionoideae</taxon>
        <taxon>50 kb inversion clade</taxon>
        <taxon>NPAAA clade</taxon>
        <taxon>indigoferoid/millettioid clade</taxon>
        <taxon>Phaseoleae</taxon>
        <taxon>Glycine</taxon>
        <taxon>Glycine subgen. Soja</taxon>
    </lineage>
</organism>
<dbReference type="Proteomes" id="UP000053555">
    <property type="component" value="Unassembled WGS sequence"/>
</dbReference>
<keyword evidence="1" id="KW-1133">Transmembrane helix</keyword>